<sequence>MKVTTISAPCTNSPNATYSRSLPLAKVKLKPKILKLKKNGTNVSVTYYLGETFTGKLTQIETGRLHFPFHFLLLIDFKTFVSAVQRNCWFGPIALSRQIRDCCHIFSSVRHTNLLPKERNSFVLS</sequence>
<organism evidence="1 2">
    <name type="scientific">Batillaria attramentaria</name>
    <dbReference type="NCBI Taxonomy" id="370345"/>
    <lineage>
        <taxon>Eukaryota</taxon>
        <taxon>Metazoa</taxon>
        <taxon>Spiralia</taxon>
        <taxon>Lophotrochozoa</taxon>
        <taxon>Mollusca</taxon>
        <taxon>Gastropoda</taxon>
        <taxon>Caenogastropoda</taxon>
        <taxon>Sorbeoconcha</taxon>
        <taxon>Cerithioidea</taxon>
        <taxon>Batillariidae</taxon>
        <taxon>Batillaria</taxon>
    </lineage>
</organism>
<comment type="caution">
    <text evidence="1">The sequence shown here is derived from an EMBL/GenBank/DDBJ whole genome shotgun (WGS) entry which is preliminary data.</text>
</comment>
<keyword evidence="2" id="KW-1185">Reference proteome</keyword>
<dbReference type="Proteomes" id="UP001519460">
    <property type="component" value="Unassembled WGS sequence"/>
</dbReference>
<protein>
    <submittedName>
        <fullName evidence="1">Uncharacterized protein</fullName>
    </submittedName>
</protein>
<name>A0ABD0LKT4_9CAEN</name>
<dbReference type="AlphaFoldDB" id="A0ABD0LKT4"/>
<proteinExistence type="predicted"/>
<reference evidence="1 2" key="1">
    <citation type="journal article" date="2023" name="Sci. Data">
        <title>Genome assembly of the Korean intertidal mud-creeper Batillaria attramentaria.</title>
        <authorList>
            <person name="Patra A.K."/>
            <person name="Ho P.T."/>
            <person name="Jun S."/>
            <person name="Lee S.J."/>
            <person name="Kim Y."/>
            <person name="Won Y.J."/>
        </authorList>
    </citation>
    <scope>NUCLEOTIDE SEQUENCE [LARGE SCALE GENOMIC DNA]</scope>
    <source>
        <strain evidence="1">Wonlab-2016</strain>
    </source>
</reference>
<evidence type="ECO:0000313" key="2">
    <source>
        <dbReference type="Proteomes" id="UP001519460"/>
    </source>
</evidence>
<dbReference type="EMBL" id="JACVVK020000042">
    <property type="protein sequence ID" value="KAK7499768.1"/>
    <property type="molecule type" value="Genomic_DNA"/>
</dbReference>
<evidence type="ECO:0000313" key="1">
    <source>
        <dbReference type="EMBL" id="KAK7499768.1"/>
    </source>
</evidence>
<gene>
    <name evidence="1" type="ORF">BaRGS_00009109</name>
</gene>
<accession>A0ABD0LKT4</accession>